<evidence type="ECO:0000313" key="3">
    <source>
        <dbReference type="Proteomes" id="UP000004664"/>
    </source>
</evidence>
<evidence type="ECO:0000256" key="1">
    <source>
        <dbReference type="SAM" id="MobiDB-lite"/>
    </source>
</evidence>
<dbReference type="RefSeq" id="WP_006890101.1">
    <property type="nucleotide sequence ID" value="NZ_JH109152.1"/>
</dbReference>
<dbReference type="HOGENOM" id="CLU_2343526_0_0_6"/>
<dbReference type="EMBL" id="JH109152">
    <property type="protein sequence ID" value="EGW22126.1"/>
    <property type="molecule type" value="Genomic_DNA"/>
</dbReference>
<dbReference type="Proteomes" id="UP000004664">
    <property type="component" value="Unassembled WGS sequence"/>
</dbReference>
<gene>
    <name evidence="2" type="ORF">Mettu_0927</name>
</gene>
<feature type="region of interest" description="Disordered" evidence="1">
    <location>
        <begin position="78"/>
        <end position="97"/>
    </location>
</feature>
<name>G3IRB5_METTV</name>
<dbReference type="AlphaFoldDB" id="G3IRB5"/>
<proteinExistence type="predicted"/>
<reference evidence="2 3" key="1">
    <citation type="submission" date="2011-06" db="EMBL/GenBank/DDBJ databases">
        <title>Genomic sequence of Methylobacter tundripaludum SV96.</title>
        <authorList>
            <consortium name="US DOE Joint Genome Institute"/>
            <person name="Lucas S."/>
            <person name="Han J."/>
            <person name="Lapidus A."/>
            <person name="Cheng J.-F."/>
            <person name="Goodwin L."/>
            <person name="Pitluck S."/>
            <person name="Held B."/>
            <person name="Detter J.C."/>
            <person name="Han C."/>
            <person name="Tapia R."/>
            <person name="Land M."/>
            <person name="Hauser L."/>
            <person name="Kyrpides N."/>
            <person name="Ivanova N."/>
            <person name="Ovchinnikova G."/>
            <person name="Pagani I."/>
            <person name="Klotz M.G."/>
            <person name="Dispirito A.A."/>
            <person name="Murrell J.C."/>
            <person name="Dunfield P."/>
            <person name="Kalyuzhnaya M.G."/>
            <person name="Svenning M."/>
            <person name="Trotsenko Y.A."/>
            <person name="Stein L.Y."/>
            <person name="Woyke T."/>
        </authorList>
    </citation>
    <scope>NUCLEOTIDE SEQUENCE [LARGE SCALE GENOMIC DNA]</scope>
    <source>
        <strain evidence="3">ATCC BAA-1195 / DSM 17260 / SV96</strain>
    </source>
</reference>
<keyword evidence="3" id="KW-1185">Reference proteome</keyword>
<dbReference type="STRING" id="697282.Mettu_0927"/>
<evidence type="ECO:0000313" key="2">
    <source>
        <dbReference type="EMBL" id="EGW22126.1"/>
    </source>
</evidence>
<protein>
    <submittedName>
        <fullName evidence="2">Uncharacterized protein</fullName>
    </submittedName>
</protein>
<organism evidence="2 3">
    <name type="scientific">Methylobacter tundripaludum (strain ATCC BAA-1195 / DSM 17260 / SV96)</name>
    <dbReference type="NCBI Taxonomy" id="697282"/>
    <lineage>
        <taxon>Bacteria</taxon>
        <taxon>Pseudomonadati</taxon>
        <taxon>Pseudomonadota</taxon>
        <taxon>Gammaproteobacteria</taxon>
        <taxon>Methylococcales</taxon>
        <taxon>Methylococcaceae</taxon>
        <taxon>Methylobacter</taxon>
    </lineage>
</organism>
<feature type="compositionally biased region" description="Polar residues" evidence="1">
    <location>
        <begin position="78"/>
        <end position="88"/>
    </location>
</feature>
<sequence>MPTKRKGGIWYQRGFDSADRDNLVRGEETPKQKAASAGYKYGFPMHRFPLKENEFIRGYWDSIEVQQNKNALKMEVQNATRSTVSTGEILSGKENMR</sequence>
<accession>G3IRB5</accession>